<dbReference type="Proteomes" id="UP001153636">
    <property type="component" value="Chromosome 11"/>
</dbReference>
<gene>
    <name evidence="10" type="ORF">PSYICH_LOCUS2588</name>
</gene>
<keyword evidence="6" id="KW-0326">Glycosidase</keyword>
<dbReference type="InterPro" id="IPR033452">
    <property type="entry name" value="GH30_C"/>
</dbReference>
<accession>A0A9P0G617</accession>
<feature type="signal peptide" evidence="7">
    <location>
        <begin position="1"/>
        <end position="27"/>
    </location>
</feature>
<evidence type="ECO:0000256" key="2">
    <source>
        <dbReference type="ARBA" id="ARBA00005382"/>
    </source>
</evidence>
<evidence type="ECO:0000256" key="5">
    <source>
        <dbReference type="ARBA" id="ARBA00022801"/>
    </source>
</evidence>
<feature type="domain" description="Glycosyl hydrolase family 30 beta sandwich" evidence="9">
    <location>
        <begin position="494"/>
        <end position="557"/>
    </location>
</feature>
<evidence type="ECO:0000256" key="7">
    <source>
        <dbReference type="SAM" id="SignalP"/>
    </source>
</evidence>
<evidence type="ECO:0000259" key="9">
    <source>
        <dbReference type="Pfam" id="PF17189"/>
    </source>
</evidence>
<dbReference type="Gene3D" id="3.20.20.80">
    <property type="entry name" value="Glycosidases"/>
    <property type="match status" value="1"/>
</dbReference>
<evidence type="ECO:0000256" key="4">
    <source>
        <dbReference type="ARBA" id="ARBA00022729"/>
    </source>
</evidence>
<keyword evidence="6" id="KW-0746">Sphingolipid metabolism</keyword>
<dbReference type="InterPro" id="IPR033453">
    <property type="entry name" value="Glyco_hydro_30_TIM-barrel"/>
</dbReference>
<comment type="similarity">
    <text evidence="2 6">Belongs to the glycosyl hydrolase 30 family.</text>
</comment>
<keyword evidence="4 7" id="KW-0732">Signal</keyword>
<dbReference type="PANTHER" id="PTHR11069">
    <property type="entry name" value="GLUCOSYLCERAMIDASE"/>
    <property type="match status" value="1"/>
</dbReference>
<evidence type="ECO:0000256" key="1">
    <source>
        <dbReference type="ARBA" id="ARBA00001013"/>
    </source>
</evidence>
<evidence type="ECO:0000256" key="3">
    <source>
        <dbReference type="ARBA" id="ARBA00012658"/>
    </source>
</evidence>
<keyword evidence="6" id="KW-0443">Lipid metabolism</keyword>
<evidence type="ECO:0000313" key="11">
    <source>
        <dbReference type="Proteomes" id="UP001153636"/>
    </source>
</evidence>
<dbReference type="GO" id="GO:0004348">
    <property type="term" value="F:glucosylceramidase activity"/>
    <property type="evidence" value="ECO:0007669"/>
    <property type="project" value="UniProtKB-EC"/>
</dbReference>
<name>A0A9P0G617_9CUCU</name>
<evidence type="ECO:0000259" key="8">
    <source>
        <dbReference type="Pfam" id="PF02055"/>
    </source>
</evidence>
<feature type="domain" description="Glycosyl hydrolase family 30 TIM-barrel" evidence="8">
    <location>
        <begin position="144"/>
        <end position="491"/>
    </location>
</feature>
<keyword evidence="11" id="KW-1185">Reference proteome</keyword>
<dbReference type="EMBL" id="OV651823">
    <property type="protein sequence ID" value="CAH1101238.1"/>
    <property type="molecule type" value="Genomic_DNA"/>
</dbReference>
<keyword evidence="5 6" id="KW-0378">Hydrolase</keyword>
<dbReference type="InterPro" id="IPR017853">
    <property type="entry name" value="GH"/>
</dbReference>
<evidence type="ECO:0000313" key="10">
    <source>
        <dbReference type="EMBL" id="CAH1101238.1"/>
    </source>
</evidence>
<dbReference type="GO" id="GO:0006680">
    <property type="term" value="P:glucosylceramide catabolic process"/>
    <property type="evidence" value="ECO:0007669"/>
    <property type="project" value="TreeGrafter"/>
</dbReference>
<dbReference type="Pfam" id="PF17189">
    <property type="entry name" value="Glyco_hydro_30C"/>
    <property type="match status" value="1"/>
</dbReference>
<dbReference type="GO" id="GO:0016020">
    <property type="term" value="C:membrane"/>
    <property type="evidence" value="ECO:0007669"/>
    <property type="project" value="GOC"/>
</dbReference>
<dbReference type="EC" id="3.2.1.45" evidence="3 6"/>
<reference evidence="10" key="1">
    <citation type="submission" date="2022-01" db="EMBL/GenBank/DDBJ databases">
        <authorList>
            <person name="King R."/>
        </authorList>
    </citation>
    <scope>NUCLEOTIDE SEQUENCE</scope>
</reference>
<comment type="catalytic activity">
    <reaction evidence="1">
        <text>a beta-D-glucosyl-(1&lt;-&gt;1')-N-acylsphing-4-enine + H2O = an N-acylsphing-4-enine + D-glucose</text>
        <dbReference type="Rhea" id="RHEA:13269"/>
        <dbReference type="ChEBI" id="CHEBI:4167"/>
        <dbReference type="ChEBI" id="CHEBI:15377"/>
        <dbReference type="ChEBI" id="CHEBI:22801"/>
        <dbReference type="ChEBI" id="CHEBI:52639"/>
        <dbReference type="EC" id="3.2.1.45"/>
    </reaction>
    <physiologicalReaction direction="left-to-right" evidence="1">
        <dbReference type="Rhea" id="RHEA:13270"/>
    </physiologicalReaction>
</comment>
<protein>
    <recommendedName>
        <fullName evidence="3 6">Glucosylceramidase</fullName>
        <ecNumber evidence="3 6">3.2.1.45</ecNumber>
    </recommendedName>
</protein>
<dbReference type="SUPFAM" id="SSF51445">
    <property type="entry name" value="(Trans)glycosidases"/>
    <property type="match status" value="1"/>
</dbReference>
<dbReference type="PANTHER" id="PTHR11069:SF23">
    <property type="entry name" value="LYSOSOMAL ACID GLUCOSYLCERAMIDASE"/>
    <property type="match status" value="1"/>
</dbReference>
<evidence type="ECO:0000256" key="6">
    <source>
        <dbReference type="RuleBase" id="RU361188"/>
    </source>
</evidence>
<dbReference type="OrthoDB" id="2160638at2759"/>
<proteinExistence type="inferred from homology"/>
<dbReference type="Pfam" id="PF02055">
    <property type="entry name" value="Glyco_hydro_30"/>
    <property type="match status" value="1"/>
</dbReference>
<organism evidence="10 11">
    <name type="scientific">Psylliodes chrysocephalus</name>
    <dbReference type="NCBI Taxonomy" id="3402493"/>
    <lineage>
        <taxon>Eukaryota</taxon>
        <taxon>Metazoa</taxon>
        <taxon>Ecdysozoa</taxon>
        <taxon>Arthropoda</taxon>
        <taxon>Hexapoda</taxon>
        <taxon>Insecta</taxon>
        <taxon>Pterygota</taxon>
        <taxon>Neoptera</taxon>
        <taxon>Endopterygota</taxon>
        <taxon>Coleoptera</taxon>
        <taxon>Polyphaga</taxon>
        <taxon>Cucujiformia</taxon>
        <taxon>Chrysomeloidea</taxon>
        <taxon>Chrysomelidae</taxon>
        <taxon>Galerucinae</taxon>
        <taxon>Alticini</taxon>
        <taxon>Psylliodes</taxon>
    </lineage>
</organism>
<sequence length="559" mass="64064">MLHYLVSKKFLARILWFAILEINCVLTQECISKDYGNGGTICVCTDHHCDTVPSLGKIPLNSYVTYTSNKDGLRFKKTVQKFKITRTQLPKGYHYQECLSEIHHEYEICGENQNKNKYSGIYKNWDPSPSKSIIIDRSKTFQEILGFGGAFSDATAINIKTMSVSLQAQLLKSYFSEDGIEYNLCRVPMGATDFSTHVYSYIDSNTNEVNCIDPALGNFKLTKEDLSYKIPVILEANRLSSRKLQLFTSTWVAPKHFKENNNYRGSMGFIKKGLYQLWADYFQKFLDCYKDNGVNFWGITTGNEPYVANVQMEGIPGVLWFPDDHGQWIRENLVPTLRNSVHRNIKVITLDDQRPLLLAVLPKTLTNGTEHCVHGVGLHWYLDQDNNTYLLDEFHQRYPNLFLLATEGCEGDWVNNIRLGAWDRAERYAWDIAQDLNHWVTGWVDWNMVLDLDGGPRVAGPVDSPIIFNKTANEFYKQPTYYALGHFSKFIPRGSVRIYTTQCDGDDLTDIVAFKRPDGLIVVVFVNRGDHQVRRVFIDIKRGEIDISASPHSITTILY</sequence>
<dbReference type="InterPro" id="IPR001139">
    <property type="entry name" value="Glyco_hydro_30"/>
</dbReference>
<dbReference type="AlphaFoldDB" id="A0A9P0G617"/>
<feature type="chain" id="PRO_5040343986" description="Glucosylceramidase" evidence="7">
    <location>
        <begin position="28"/>
        <end position="559"/>
    </location>
</feature>